<feature type="region of interest" description="Disordered" evidence="1">
    <location>
        <begin position="185"/>
        <end position="217"/>
    </location>
</feature>
<dbReference type="GO" id="GO:0003677">
    <property type="term" value="F:DNA binding"/>
    <property type="evidence" value="ECO:0007669"/>
    <property type="project" value="InterPro"/>
</dbReference>
<feature type="compositionally biased region" description="Polar residues" evidence="1">
    <location>
        <begin position="187"/>
        <end position="213"/>
    </location>
</feature>
<dbReference type="Pfam" id="PF13464">
    <property type="entry name" value="RodZ_C"/>
    <property type="match status" value="1"/>
</dbReference>
<evidence type="ECO:0000256" key="1">
    <source>
        <dbReference type="SAM" id="MobiDB-lite"/>
    </source>
</evidence>
<dbReference type="InterPro" id="IPR001387">
    <property type="entry name" value="Cro/C1-type_HTH"/>
</dbReference>
<dbReference type="InterPro" id="IPR025194">
    <property type="entry name" value="RodZ-like_C"/>
</dbReference>
<dbReference type="InterPro" id="IPR010982">
    <property type="entry name" value="Lambda_DNA-bd_dom_sf"/>
</dbReference>
<evidence type="ECO:0000259" key="3">
    <source>
        <dbReference type="Pfam" id="PF13464"/>
    </source>
</evidence>
<dbReference type="AlphaFoldDB" id="A0A2S5KN74"/>
<feature type="transmembrane region" description="Helical" evidence="2">
    <location>
        <begin position="128"/>
        <end position="148"/>
    </location>
</feature>
<proteinExistence type="predicted"/>
<keyword evidence="2" id="KW-0472">Membrane</keyword>
<dbReference type="PANTHER" id="PTHR34475">
    <property type="match status" value="1"/>
</dbReference>
<dbReference type="Gene3D" id="1.10.260.40">
    <property type="entry name" value="lambda repressor-like DNA-binding domains"/>
    <property type="match status" value="1"/>
</dbReference>
<dbReference type="Proteomes" id="UP000238196">
    <property type="component" value="Unassembled WGS sequence"/>
</dbReference>
<dbReference type="OrthoDB" id="5298146at2"/>
<dbReference type="EMBL" id="PRLP01000055">
    <property type="protein sequence ID" value="PPC76190.1"/>
    <property type="molecule type" value="Genomic_DNA"/>
</dbReference>
<accession>A0A2S5KN74</accession>
<gene>
    <name evidence="4" type="ORF">C4K68_16260</name>
</gene>
<dbReference type="CDD" id="cd00093">
    <property type="entry name" value="HTH_XRE"/>
    <property type="match status" value="1"/>
</dbReference>
<dbReference type="InterPro" id="IPR050400">
    <property type="entry name" value="Bact_Cytoskel_RodZ"/>
</dbReference>
<keyword evidence="2" id="KW-0812">Transmembrane</keyword>
<evidence type="ECO:0000313" key="5">
    <source>
        <dbReference type="Proteomes" id="UP000238196"/>
    </source>
</evidence>
<feature type="region of interest" description="Disordered" evidence="1">
    <location>
        <begin position="259"/>
        <end position="281"/>
    </location>
</feature>
<dbReference type="SUPFAM" id="SSF47413">
    <property type="entry name" value="lambda repressor-like DNA-binding domains"/>
    <property type="match status" value="1"/>
</dbReference>
<dbReference type="Pfam" id="PF13413">
    <property type="entry name" value="HTH_25"/>
    <property type="match status" value="1"/>
</dbReference>
<evidence type="ECO:0000313" key="4">
    <source>
        <dbReference type="EMBL" id="PPC76190.1"/>
    </source>
</evidence>
<reference evidence="4 5" key="1">
    <citation type="submission" date="2018-02" db="EMBL/GenBank/DDBJ databases">
        <title>novel marine gammaproteobacteria from coastal saline agro ecosystem.</title>
        <authorList>
            <person name="Krishnan R."/>
            <person name="Ramesh Kumar N."/>
        </authorList>
    </citation>
    <scope>NUCLEOTIDE SEQUENCE [LARGE SCALE GENOMIC DNA]</scope>
    <source>
        <strain evidence="4 5">228</strain>
    </source>
</reference>
<name>A0A2S5KN74_9PROT</name>
<organism evidence="4 5">
    <name type="scientific">Proteobacteria bacterium 228</name>
    <dbReference type="NCBI Taxonomy" id="2083153"/>
    <lineage>
        <taxon>Bacteria</taxon>
        <taxon>Pseudomonadati</taxon>
        <taxon>Pseudomonadota</taxon>
    </lineage>
</organism>
<protein>
    <recommendedName>
        <fullName evidence="3">Cytoskeleton protein RodZ-like C-terminal domain-containing protein</fullName>
    </recommendedName>
</protein>
<sequence>MDTACNPRSLGVNETDDLSAGLSPDGIFPGNLLRVGRERLGLSLDDAARQLHLTKFYVQALESGDFSRLPKPPFVRGYIKAYAKLLGQPEHIWLGPYEQMVGVQEQPRIAPLPNVGKVKRQARITDPLMRILTVLFLLALAVLSLLWWKEQHQFTNPSEIFHNLISKITVSTLEGDKQIVLADPAEESNSVPLPLSTSQTNASVTGDNESAPTAATDEAATINIAPSTETANTESAVTASTAPVGPSADVAIATEPGATSDQQVADDDMSNTAAPAQNVPAGPPGTDYVVIKFKSDCWFQLQDGDGKRLLAAIKSTGDEVAMHVKPPVRLVIGYMPGIESISIDSHAVDISQYAGRDVVRMTLPQN</sequence>
<dbReference type="PANTHER" id="PTHR34475:SF1">
    <property type="entry name" value="CYTOSKELETON PROTEIN RODZ"/>
    <property type="match status" value="1"/>
</dbReference>
<evidence type="ECO:0000256" key="2">
    <source>
        <dbReference type="SAM" id="Phobius"/>
    </source>
</evidence>
<feature type="domain" description="Cytoskeleton protein RodZ-like C-terminal" evidence="3">
    <location>
        <begin position="290"/>
        <end position="362"/>
    </location>
</feature>
<comment type="caution">
    <text evidence="4">The sequence shown here is derived from an EMBL/GenBank/DDBJ whole genome shotgun (WGS) entry which is preliminary data.</text>
</comment>
<keyword evidence="2" id="KW-1133">Transmembrane helix</keyword>